<dbReference type="Proteomes" id="UP000008068">
    <property type="component" value="Unassembled WGS sequence"/>
</dbReference>
<evidence type="ECO:0000313" key="12">
    <source>
        <dbReference type="Proteomes" id="UP000008068"/>
    </source>
</evidence>
<dbReference type="HOGENOM" id="CLU_018364_1_0_1"/>
<feature type="domain" description="SET" evidence="9">
    <location>
        <begin position="372"/>
        <end position="505"/>
    </location>
</feature>
<evidence type="ECO:0008006" key="13">
    <source>
        <dbReference type="Google" id="ProtNLM"/>
    </source>
</evidence>
<keyword evidence="2" id="KW-0158">Chromosome</keyword>
<accession>G0MHB8</accession>
<evidence type="ECO:0000259" key="10">
    <source>
        <dbReference type="PROSITE" id="PS50868"/>
    </source>
</evidence>
<dbReference type="InterPro" id="IPR046341">
    <property type="entry name" value="SET_dom_sf"/>
</dbReference>
<dbReference type="Pfam" id="PF00856">
    <property type="entry name" value="SET"/>
    <property type="match status" value="1"/>
</dbReference>
<name>G0MHB8_CAEBE</name>
<evidence type="ECO:0000256" key="7">
    <source>
        <dbReference type="ARBA" id="ARBA00022833"/>
    </source>
</evidence>
<gene>
    <name evidence="11" type="ORF">CAEBREN_02624</name>
</gene>
<keyword evidence="6" id="KW-0479">Metal-binding</keyword>
<feature type="domain" description="Post-SET" evidence="10">
    <location>
        <begin position="514"/>
        <end position="530"/>
    </location>
</feature>
<protein>
    <recommendedName>
        <fullName evidence="13">SET domain-containing protein</fullName>
    </recommendedName>
</protein>
<dbReference type="eggNOG" id="KOG1082">
    <property type="taxonomic scope" value="Eukaryota"/>
</dbReference>
<dbReference type="GO" id="GO:0032259">
    <property type="term" value="P:methylation"/>
    <property type="evidence" value="ECO:0007669"/>
    <property type="project" value="UniProtKB-KW"/>
</dbReference>
<organism evidence="12">
    <name type="scientific">Caenorhabditis brenneri</name>
    <name type="common">Nematode worm</name>
    <dbReference type="NCBI Taxonomy" id="135651"/>
    <lineage>
        <taxon>Eukaryota</taxon>
        <taxon>Metazoa</taxon>
        <taxon>Ecdysozoa</taxon>
        <taxon>Nematoda</taxon>
        <taxon>Chromadorea</taxon>
        <taxon>Rhabditida</taxon>
        <taxon>Rhabditina</taxon>
        <taxon>Rhabditomorpha</taxon>
        <taxon>Rhabditoidea</taxon>
        <taxon>Rhabditidae</taxon>
        <taxon>Peloderinae</taxon>
        <taxon>Caenorhabditis</taxon>
    </lineage>
</organism>
<evidence type="ECO:0000256" key="6">
    <source>
        <dbReference type="ARBA" id="ARBA00022723"/>
    </source>
</evidence>
<keyword evidence="12" id="KW-1185">Reference proteome</keyword>
<sequence>MSMINTILTTTVIDRKRSKRHLADSSGNSSSSSSHSFVKKAKAAPTTARKTKRQAKSYDAFKFETSFVERYDPLKRTATVVVGDGNLANPFETVKIVPKFLSNLPSLCKEALRAHHNGSTPFPTNVPGIPTSKFAGTDPWIPTQKYEVQAMYEVKDSRSKMQLLYEGWDSETITTQIGTSILESSAIRSNFLESLRGYVDDNQANLINTYRYLTEELIKDSQNKFWLYEDMSYYHSRLQKEQGMAQIFYFCMQNNPVVPPTCSYTTANVMPQKVLDYLLACRQNKRFVELLGRGAKKLQATGSCENPDKCVCDKTKKILYKEKAINLVPNADGLLNLENVGVSDEKIVMECSDACGCSMQCPRRQLQRGQQKALVVFYEGEGFGFGVRAGEDIKAGELLCEYTGEVFRDSETRESCSTDEERDQFDRLRSDTSYDIGFSVMNKDVVISAKYAGNVARYFNHCCSSNAMFIETHTRVTESEPLVPRVAVYASKDIKAGEKITITYWDIQDYKRKSRYSCRCGAATCIRWLPAPFR</sequence>
<dbReference type="InterPro" id="IPR050973">
    <property type="entry name" value="H3K9_Histone-Lys_N-MTase"/>
</dbReference>
<evidence type="ECO:0000256" key="4">
    <source>
        <dbReference type="ARBA" id="ARBA00022679"/>
    </source>
</evidence>
<keyword evidence="5" id="KW-0949">S-adenosyl-L-methionine</keyword>
<keyword evidence="4" id="KW-0808">Transferase</keyword>
<dbReference type="InterPro" id="IPR001214">
    <property type="entry name" value="SET_dom"/>
</dbReference>
<evidence type="ECO:0000313" key="11">
    <source>
        <dbReference type="EMBL" id="EGT57856.1"/>
    </source>
</evidence>
<evidence type="ECO:0000256" key="2">
    <source>
        <dbReference type="ARBA" id="ARBA00022454"/>
    </source>
</evidence>
<keyword evidence="3" id="KW-0489">Methyltransferase</keyword>
<dbReference type="Gene3D" id="2.170.270.10">
    <property type="entry name" value="SET domain"/>
    <property type="match status" value="1"/>
</dbReference>
<dbReference type="PANTHER" id="PTHR46223">
    <property type="entry name" value="HISTONE-LYSINE N-METHYLTRANSFERASE SUV39H"/>
    <property type="match status" value="1"/>
</dbReference>
<feature type="region of interest" description="Disordered" evidence="8">
    <location>
        <begin position="18"/>
        <end position="51"/>
    </location>
</feature>
<dbReference type="GO" id="GO:0046872">
    <property type="term" value="F:metal ion binding"/>
    <property type="evidence" value="ECO:0007669"/>
    <property type="project" value="UniProtKB-KW"/>
</dbReference>
<dbReference type="OMA" id="WDSETIT"/>
<dbReference type="InterPro" id="IPR003616">
    <property type="entry name" value="Post-SET_dom"/>
</dbReference>
<dbReference type="OrthoDB" id="5846691at2759"/>
<evidence type="ECO:0000256" key="3">
    <source>
        <dbReference type="ARBA" id="ARBA00022603"/>
    </source>
</evidence>
<dbReference type="PANTHER" id="PTHR46223:SF3">
    <property type="entry name" value="HISTONE-LYSINE N-METHYLTRANSFERASE SET-23"/>
    <property type="match status" value="1"/>
</dbReference>
<dbReference type="PROSITE" id="PS50280">
    <property type="entry name" value="SET"/>
    <property type="match status" value="1"/>
</dbReference>
<feature type="compositionally biased region" description="Low complexity" evidence="8">
    <location>
        <begin position="25"/>
        <end position="36"/>
    </location>
</feature>
<dbReference type="SUPFAM" id="SSF82199">
    <property type="entry name" value="SET domain"/>
    <property type="match status" value="1"/>
</dbReference>
<reference evidence="12" key="1">
    <citation type="submission" date="2011-07" db="EMBL/GenBank/DDBJ databases">
        <authorList>
            <consortium name="Caenorhabditis brenneri Sequencing and Analysis Consortium"/>
            <person name="Wilson R.K."/>
        </authorList>
    </citation>
    <scope>NUCLEOTIDE SEQUENCE [LARGE SCALE GENOMIC DNA]</scope>
    <source>
        <strain evidence="12">PB2801</strain>
    </source>
</reference>
<dbReference type="STRING" id="135651.G0MHB8"/>
<dbReference type="GO" id="GO:0008168">
    <property type="term" value="F:methyltransferase activity"/>
    <property type="evidence" value="ECO:0007669"/>
    <property type="project" value="UniProtKB-KW"/>
</dbReference>
<proteinExistence type="predicted"/>
<evidence type="ECO:0000256" key="5">
    <source>
        <dbReference type="ARBA" id="ARBA00022691"/>
    </source>
</evidence>
<keyword evidence="7" id="KW-0862">Zinc</keyword>
<evidence type="ECO:0000259" key="9">
    <source>
        <dbReference type="PROSITE" id="PS50280"/>
    </source>
</evidence>
<dbReference type="SMART" id="SM00317">
    <property type="entry name" value="SET"/>
    <property type="match status" value="1"/>
</dbReference>
<evidence type="ECO:0000256" key="8">
    <source>
        <dbReference type="SAM" id="MobiDB-lite"/>
    </source>
</evidence>
<dbReference type="PROSITE" id="PS50868">
    <property type="entry name" value="POST_SET"/>
    <property type="match status" value="1"/>
</dbReference>
<dbReference type="AlphaFoldDB" id="G0MHB8"/>
<evidence type="ECO:0000256" key="1">
    <source>
        <dbReference type="ARBA" id="ARBA00004286"/>
    </source>
</evidence>
<dbReference type="EMBL" id="GL379794">
    <property type="protein sequence ID" value="EGT57856.1"/>
    <property type="molecule type" value="Genomic_DNA"/>
</dbReference>
<comment type="subcellular location">
    <subcellularLocation>
        <location evidence="1">Chromosome</location>
    </subcellularLocation>
</comment>
<dbReference type="GO" id="GO:0005694">
    <property type="term" value="C:chromosome"/>
    <property type="evidence" value="ECO:0007669"/>
    <property type="project" value="UniProtKB-SubCell"/>
</dbReference>
<dbReference type="InParanoid" id="G0MHB8"/>